<dbReference type="PANTHER" id="PTHR34979">
    <property type="entry name" value="INNER MEMBRANE PROTEIN YGAZ"/>
    <property type="match status" value="1"/>
</dbReference>
<gene>
    <name evidence="9" type="ORF">MNBD_CHLOROFLEXI01-4743</name>
</gene>
<name>A0A3B0VH80_9ZZZZ</name>
<dbReference type="AlphaFoldDB" id="A0A3B0VH80"/>
<evidence type="ECO:0000256" key="1">
    <source>
        <dbReference type="ARBA" id="ARBA00004651"/>
    </source>
</evidence>
<dbReference type="PANTHER" id="PTHR34979:SF1">
    <property type="entry name" value="INNER MEMBRANE PROTEIN YGAZ"/>
    <property type="match status" value="1"/>
</dbReference>
<feature type="transmembrane region" description="Helical" evidence="8">
    <location>
        <begin position="143"/>
        <end position="167"/>
    </location>
</feature>
<feature type="transmembrane region" description="Helical" evidence="8">
    <location>
        <begin position="212"/>
        <end position="234"/>
    </location>
</feature>
<dbReference type="Pfam" id="PF03591">
    <property type="entry name" value="AzlC"/>
    <property type="match status" value="1"/>
</dbReference>
<comment type="subcellular location">
    <subcellularLocation>
        <location evidence="1">Cell membrane</location>
        <topology evidence="1">Multi-pass membrane protein</topology>
    </subcellularLocation>
</comment>
<proteinExistence type="inferred from homology"/>
<dbReference type="EMBL" id="UOEU01000218">
    <property type="protein sequence ID" value="VAW31426.1"/>
    <property type="molecule type" value="Genomic_DNA"/>
</dbReference>
<protein>
    <submittedName>
        <fullName evidence="9">Branched-chain amino acid transport protein azlC</fullName>
    </submittedName>
</protein>
<evidence type="ECO:0000256" key="7">
    <source>
        <dbReference type="ARBA" id="ARBA00023136"/>
    </source>
</evidence>
<evidence type="ECO:0000256" key="8">
    <source>
        <dbReference type="SAM" id="Phobius"/>
    </source>
</evidence>
<evidence type="ECO:0000256" key="2">
    <source>
        <dbReference type="ARBA" id="ARBA00010735"/>
    </source>
</evidence>
<feature type="transmembrane region" description="Helical" evidence="8">
    <location>
        <begin position="113"/>
        <end position="131"/>
    </location>
</feature>
<keyword evidence="7 8" id="KW-0472">Membrane</keyword>
<dbReference type="GO" id="GO:0005886">
    <property type="term" value="C:plasma membrane"/>
    <property type="evidence" value="ECO:0007669"/>
    <property type="project" value="UniProtKB-SubCell"/>
</dbReference>
<evidence type="ECO:0000256" key="3">
    <source>
        <dbReference type="ARBA" id="ARBA00022448"/>
    </source>
</evidence>
<keyword evidence="5 8" id="KW-0812">Transmembrane</keyword>
<feature type="transmembrane region" description="Helical" evidence="8">
    <location>
        <begin position="28"/>
        <end position="48"/>
    </location>
</feature>
<keyword evidence="4" id="KW-1003">Cell membrane</keyword>
<evidence type="ECO:0000256" key="4">
    <source>
        <dbReference type="ARBA" id="ARBA00022475"/>
    </source>
</evidence>
<evidence type="ECO:0000256" key="5">
    <source>
        <dbReference type="ARBA" id="ARBA00022692"/>
    </source>
</evidence>
<evidence type="ECO:0000256" key="6">
    <source>
        <dbReference type="ARBA" id="ARBA00022989"/>
    </source>
</evidence>
<feature type="transmembrane region" description="Helical" evidence="8">
    <location>
        <begin position="174"/>
        <end position="192"/>
    </location>
</feature>
<evidence type="ECO:0000313" key="9">
    <source>
        <dbReference type="EMBL" id="VAW31426.1"/>
    </source>
</evidence>
<sequence length="249" mass="26922">MLSKARSENGRSPAKTALWNGIKAEMPIVIGVVPFGMIYGVLGLAAGLTPLQAQAMSSIVFAGSAQFLASQLISAGSPLPILWLTTAIVNLRHALYSTALGPDLQHLTRRWRWLLAYLLTDEAYAATAVHYNNKQIPLAHKHYFFLGAGFTLWGSWQLSTAVGILLGTQIPPNWGLDFTLALTFIAIVVPTLKDRPNAMAALSAGVVAVLTFSWPYKLGLMTAALVGIGVGIWLENRQSKIVNRKLDTL</sequence>
<organism evidence="9">
    <name type="scientific">hydrothermal vent metagenome</name>
    <dbReference type="NCBI Taxonomy" id="652676"/>
    <lineage>
        <taxon>unclassified sequences</taxon>
        <taxon>metagenomes</taxon>
        <taxon>ecological metagenomes</taxon>
    </lineage>
</organism>
<keyword evidence="3" id="KW-0813">Transport</keyword>
<dbReference type="InterPro" id="IPR011606">
    <property type="entry name" value="Brnchd-chn_aa_trnsp_permease"/>
</dbReference>
<accession>A0A3B0VH80</accession>
<keyword evidence="6 8" id="KW-1133">Transmembrane helix</keyword>
<reference evidence="9" key="1">
    <citation type="submission" date="2018-06" db="EMBL/GenBank/DDBJ databases">
        <authorList>
            <person name="Zhirakovskaya E."/>
        </authorList>
    </citation>
    <scope>NUCLEOTIDE SEQUENCE</scope>
</reference>
<dbReference type="GO" id="GO:1903785">
    <property type="term" value="P:L-valine transmembrane transport"/>
    <property type="evidence" value="ECO:0007669"/>
    <property type="project" value="TreeGrafter"/>
</dbReference>
<comment type="similarity">
    <text evidence="2">Belongs to the AzlC family.</text>
</comment>